<name>A0ABU2XSU3_9ACTN</name>
<feature type="compositionally biased region" description="Low complexity" evidence="1">
    <location>
        <begin position="140"/>
        <end position="174"/>
    </location>
</feature>
<dbReference type="EMBL" id="JAVRFD010000022">
    <property type="protein sequence ID" value="MDT0547903.1"/>
    <property type="molecule type" value="Genomic_DNA"/>
</dbReference>
<accession>A0ABU2XSU3</accession>
<sequence>MSDYFDRLLARHSPAPRTGAGGADGRTAHVRPRLPGPYERIESLRAEPPALDEPAPLFAAPTQPAPWHGESVRYEREVETVRDTVVRAEAAPRTEPAPATAVRPAAPLLRPAAQVTPGPRPDALDAPRPGRRDATPGEPGPARRTTAPAPASPAAILAPAAAAAPPSLRAGDAALGREAARAPVTRRRSKPAERVVHVQIGRLEVSAAGTAASGGGRPPGARPEHAGRRAPALSLQDYLTRGETRS</sequence>
<evidence type="ECO:0000313" key="2">
    <source>
        <dbReference type="EMBL" id="MDT0547903.1"/>
    </source>
</evidence>
<proteinExistence type="predicted"/>
<dbReference type="Proteomes" id="UP001180754">
    <property type="component" value="Unassembled WGS sequence"/>
</dbReference>
<feature type="region of interest" description="Disordered" evidence="1">
    <location>
        <begin position="1"/>
        <end position="193"/>
    </location>
</feature>
<comment type="caution">
    <text evidence="2">The sequence shown here is derived from an EMBL/GenBank/DDBJ whole genome shotgun (WGS) entry which is preliminary data.</text>
</comment>
<feature type="compositionally biased region" description="Basic and acidic residues" evidence="1">
    <location>
        <begin position="122"/>
        <end position="135"/>
    </location>
</feature>
<feature type="compositionally biased region" description="Low complexity" evidence="1">
    <location>
        <begin position="46"/>
        <end position="61"/>
    </location>
</feature>
<keyword evidence="3" id="KW-1185">Reference proteome</keyword>
<gene>
    <name evidence="2" type="ORF">RND15_35205</name>
</gene>
<feature type="region of interest" description="Disordered" evidence="1">
    <location>
        <begin position="207"/>
        <end position="246"/>
    </location>
</feature>
<dbReference type="RefSeq" id="WP_311728444.1">
    <property type="nucleotide sequence ID" value="NZ_JAVRFD010000022.1"/>
</dbReference>
<reference evidence="2" key="1">
    <citation type="submission" date="2024-05" db="EMBL/GenBank/DDBJ databases">
        <title>30 novel species of actinomycetes from the DSMZ collection.</title>
        <authorList>
            <person name="Nouioui I."/>
        </authorList>
    </citation>
    <scope>NUCLEOTIDE SEQUENCE</scope>
    <source>
        <strain evidence="2">DSM 41529</strain>
    </source>
</reference>
<evidence type="ECO:0000313" key="3">
    <source>
        <dbReference type="Proteomes" id="UP001180754"/>
    </source>
</evidence>
<protein>
    <submittedName>
        <fullName evidence="2">Uncharacterized protein</fullName>
    </submittedName>
</protein>
<feature type="compositionally biased region" description="Low complexity" evidence="1">
    <location>
        <begin position="93"/>
        <end position="113"/>
    </location>
</feature>
<evidence type="ECO:0000256" key="1">
    <source>
        <dbReference type="SAM" id="MobiDB-lite"/>
    </source>
</evidence>
<feature type="compositionally biased region" description="Basic and acidic residues" evidence="1">
    <location>
        <begin position="70"/>
        <end position="92"/>
    </location>
</feature>
<organism evidence="2 3">
    <name type="scientific">Streptomyces lonegramiae</name>
    <dbReference type="NCBI Taxonomy" id="3075524"/>
    <lineage>
        <taxon>Bacteria</taxon>
        <taxon>Bacillati</taxon>
        <taxon>Actinomycetota</taxon>
        <taxon>Actinomycetes</taxon>
        <taxon>Kitasatosporales</taxon>
        <taxon>Streptomycetaceae</taxon>
        <taxon>Streptomyces</taxon>
    </lineage>
</organism>